<keyword evidence="5" id="KW-0677">Repeat</keyword>
<evidence type="ECO:0000256" key="6">
    <source>
        <dbReference type="ARBA" id="ARBA00022989"/>
    </source>
</evidence>
<evidence type="ECO:0000256" key="2">
    <source>
        <dbReference type="ARBA" id="ARBA00006375"/>
    </source>
</evidence>
<feature type="compositionally biased region" description="Basic and acidic residues" evidence="10">
    <location>
        <begin position="69"/>
        <end position="84"/>
    </location>
</feature>
<feature type="repeat" description="Solcar" evidence="8">
    <location>
        <begin position="406"/>
        <end position="488"/>
    </location>
</feature>
<evidence type="ECO:0000256" key="5">
    <source>
        <dbReference type="ARBA" id="ARBA00022737"/>
    </source>
</evidence>
<dbReference type="PANTHER" id="PTHR45618">
    <property type="entry name" value="MITOCHONDRIAL DICARBOXYLATE CARRIER-RELATED"/>
    <property type="match status" value="1"/>
</dbReference>
<evidence type="ECO:0000256" key="4">
    <source>
        <dbReference type="ARBA" id="ARBA00022692"/>
    </source>
</evidence>
<proteinExistence type="inferred from homology"/>
<gene>
    <name evidence="11" type="primary">PUMP3</name>
    <name evidence="11" type="ORF">AK812_SmicGene117</name>
</gene>
<dbReference type="InterPro" id="IPR023395">
    <property type="entry name" value="MCP_dom_sf"/>
</dbReference>
<sequence length="494" mass="54020">MIAVFVVRSFDSDADVEHQSAQSSLLPPKMQLFELFRAGMQPPQSSSSIIRSRQDDSQDTIADGRKKRLESADEPERLSPHTDLHVLPGPGSEDGMEDHEFLRRRIARANKYGLRRLEGSNFTPISVSDFRQGSSHVHADASRHNASEVDGAALKVAERRKHGTQNAAYSGKSSDMPVSTERRIDVITKSPPLSTRLTDCAAIRHVAMPVPAKDARVMPRSTRLGLVAASAVAAESLTFPIDFAKTRMQLKVGRQTFIDALAKAIRHEGIGHPAANSHRTVKMFRLLSGVKLLENYDLLGFLLARGVQVPVPTAVYGGGTPTHGQGGGWAQVFASPADRLKVVLVQEGRQQGMVTVFRRILREEGFKGLYRGVLPNVQRAALVNLGELSTYDQAKSFVLQRSGLPDGVIVHTLSAFCSGFVASVCATPADVVKSRIMAGQASGIISCVREAVRQEGWFALWKGFFPNWARLGPWQLTFWVTYEHARGALGYGGF</sequence>
<keyword evidence="12" id="KW-1185">Reference proteome</keyword>
<dbReference type="GO" id="GO:0016020">
    <property type="term" value="C:membrane"/>
    <property type="evidence" value="ECO:0007669"/>
    <property type="project" value="UniProtKB-SubCell"/>
</dbReference>
<dbReference type="AlphaFoldDB" id="A0A1Q9F7H7"/>
<evidence type="ECO:0000256" key="10">
    <source>
        <dbReference type="SAM" id="MobiDB-lite"/>
    </source>
</evidence>
<evidence type="ECO:0000256" key="9">
    <source>
        <dbReference type="RuleBase" id="RU000488"/>
    </source>
</evidence>
<comment type="caution">
    <text evidence="11">The sequence shown here is derived from an EMBL/GenBank/DDBJ whole genome shotgun (WGS) entry which is preliminary data.</text>
</comment>
<dbReference type="InterPro" id="IPR018108">
    <property type="entry name" value="MCP_transmembrane"/>
</dbReference>
<evidence type="ECO:0000256" key="3">
    <source>
        <dbReference type="ARBA" id="ARBA00022448"/>
    </source>
</evidence>
<comment type="similarity">
    <text evidence="2 9">Belongs to the mitochondrial carrier (TC 2.A.29) family.</text>
</comment>
<evidence type="ECO:0000313" key="11">
    <source>
        <dbReference type="EMBL" id="OLQ15638.1"/>
    </source>
</evidence>
<dbReference type="Proteomes" id="UP000186817">
    <property type="component" value="Unassembled WGS sequence"/>
</dbReference>
<evidence type="ECO:0000313" key="12">
    <source>
        <dbReference type="Proteomes" id="UP000186817"/>
    </source>
</evidence>
<name>A0A1Q9F7H7_SYMMI</name>
<keyword evidence="3 9" id="KW-0813">Transport</keyword>
<dbReference type="OrthoDB" id="448427at2759"/>
<dbReference type="Gene3D" id="1.50.40.10">
    <property type="entry name" value="Mitochondrial carrier domain"/>
    <property type="match status" value="1"/>
</dbReference>
<dbReference type="PROSITE" id="PS50920">
    <property type="entry name" value="SOLCAR"/>
    <property type="match status" value="2"/>
</dbReference>
<dbReference type="EMBL" id="LSRX01000001">
    <property type="protein sequence ID" value="OLQ15638.1"/>
    <property type="molecule type" value="Genomic_DNA"/>
</dbReference>
<dbReference type="InterPro" id="IPR050391">
    <property type="entry name" value="Mito_Metabolite_Transporter"/>
</dbReference>
<feature type="region of interest" description="Disordered" evidence="10">
    <location>
        <begin position="65"/>
        <end position="97"/>
    </location>
</feature>
<organism evidence="11 12">
    <name type="scientific">Symbiodinium microadriaticum</name>
    <name type="common">Dinoflagellate</name>
    <name type="synonym">Zooxanthella microadriatica</name>
    <dbReference type="NCBI Taxonomy" id="2951"/>
    <lineage>
        <taxon>Eukaryota</taxon>
        <taxon>Sar</taxon>
        <taxon>Alveolata</taxon>
        <taxon>Dinophyceae</taxon>
        <taxon>Suessiales</taxon>
        <taxon>Symbiodiniaceae</taxon>
        <taxon>Symbiodinium</taxon>
    </lineage>
</organism>
<evidence type="ECO:0000256" key="7">
    <source>
        <dbReference type="ARBA" id="ARBA00023136"/>
    </source>
</evidence>
<feature type="repeat" description="Solcar" evidence="8">
    <location>
        <begin position="318"/>
        <end position="397"/>
    </location>
</feature>
<dbReference type="SUPFAM" id="SSF103506">
    <property type="entry name" value="Mitochondrial carrier"/>
    <property type="match status" value="1"/>
</dbReference>
<evidence type="ECO:0000256" key="8">
    <source>
        <dbReference type="PROSITE-ProRule" id="PRU00282"/>
    </source>
</evidence>
<keyword evidence="6" id="KW-1133">Transmembrane helix</keyword>
<accession>A0A1Q9F7H7</accession>
<keyword evidence="7 8" id="KW-0472">Membrane</keyword>
<reference evidence="11 12" key="1">
    <citation type="submission" date="2016-02" db="EMBL/GenBank/DDBJ databases">
        <title>Genome analysis of coral dinoflagellate symbionts highlights evolutionary adaptations to a symbiotic lifestyle.</title>
        <authorList>
            <person name="Aranda M."/>
            <person name="Li Y."/>
            <person name="Liew Y.J."/>
            <person name="Baumgarten S."/>
            <person name="Simakov O."/>
            <person name="Wilson M."/>
            <person name="Piel J."/>
            <person name="Ashoor H."/>
            <person name="Bougouffa S."/>
            <person name="Bajic V.B."/>
            <person name="Ryu T."/>
            <person name="Ravasi T."/>
            <person name="Bayer T."/>
            <person name="Micklem G."/>
            <person name="Kim H."/>
            <person name="Bhak J."/>
            <person name="Lajeunesse T.C."/>
            <person name="Voolstra C.R."/>
        </authorList>
    </citation>
    <scope>NUCLEOTIDE SEQUENCE [LARGE SCALE GENOMIC DNA]</scope>
    <source>
        <strain evidence="11 12">CCMP2467</strain>
    </source>
</reference>
<comment type="subcellular location">
    <subcellularLocation>
        <location evidence="1">Membrane</location>
        <topology evidence="1">Multi-pass membrane protein</topology>
    </subcellularLocation>
</comment>
<protein>
    <submittedName>
        <fullName evidence="11">Mitochondrial uncoupling protein 3</fullName>
    </submittedName>
</protein>
<evidence type="ECO:0000256" key="1">
    <source>
        <dbReference type="ARBA" id="ARBA00004141"/>
    </source>
</evidence>
<keyword evidence="4 8" id="KW-0812">Transmembrane</keyword>
<dbReference type="Pfam" id="PF00153">
    <property type="entry name" value="Mito_carr"/>
    <property type="match status" value="3"/>
</dbReference>